<accession>A0A1W1BDV1</accession>
<evidence type="ECO:0008006" key="3">
    <source>
        <dbReference type="Google" id="ProtNLM"/>
    </source>
</evidence>
<feature type="region of interest" description="Disordered" evidence="1">
    <location>
        <begin position="1"/>
        <end position="57"/>
    </location>
</feature>
<gene>
    <name evidence="2" type="ORF">MNB_SV-6-1274</name>
</gene>
<dbReference type="EMBL" id="FPHC01000024">
    <property type="protein sequence ID" value="SFV51682.1"/>
    <property type="molecule type" value="Genomic_DNA"/>
</dbReference>
<organism evidence="2">
    <name type="scientific">hydrothermal vent metagenome</name>
    <dbReference type="NCBI Taxonomy" id="652676"/>
    <lineage>
        <taxon>unclassified sequences</taxon>
        <taxon>metagenomes</taxon>
        <taxon>ecological metagenomes</taxon>
    </lineage>
</organism>
<reference evidence="2" key="1">
    <citation type="submission" date="2016-10" db="EMBL/GenBank/DDBJ databases">
        <authorList>
            <person name="de Groot N.N."/>
        </authorList>
    </citation>
    <scope>NUCLEOTIDE SEQUENCE</scope>
</reference>
<evidence type="ECO:0000313" key="2">
    <source>
        <dbReference type="EMBL" id="SFV51682.1"/>
    </source>
</evidence>
<proteinExistence type="predicted"/>
<feature type="compositionally biased region" description="Polar residues" evidence="1">
    <location>
        <begin position="36"/>
        <end position="57"/>
    </location>
</feature>
<dbReference type="AlphaFoldDB" id="A0A1W1BDV1"/>
<evidence type="ECO:0000256" key="1">
    <source>
        <dbReference type="SAM" id="MobiDB-lite"/>
    </source>
</evidence>
<sequence length="474" mass="54169">MEKDVSNKVQIEAQENMADDVEDETQSTETPDVESEAQTQDNTTDSVESEAQTQESIADSIKNETQSIEIFNEFGVGFGGSASFSFSQSDKNQAAWISGKKLIFEEDLTQDSQAKKIDPIDLPKFQKLQSCVKESKYIVYWLTKNWKESWFSISDIQSVIDSGRTPVFVYWYFGDTMSSGMPNQSDKDSYSDDNIRLAKFLGQLHGDMLMIMEPEFNKSWMTDGDNDANEQKEFAQIIKSGISKIKEKNRRIYFSLAMMDTGSRGLDDTRESCGYDNCALGDKRAWAKPFVVYDELSDDLDFISFQEMVGQFSRDPQNPGTWNSPNPKGYENYELGIDILDQRVFNFTKFLHDRYKKPIFLPYIAIATATWDDKNSNDKIEDSEIDKDGWNQKAENFYKNMKNSQDKLKNVGLFGYAAMGLFDNPSHDKGGYQFFMNNEYHLGIVATEASDEDKYASGNLVWKGRVLEYLFGEP</sequence>
<name>A0A1W1BDV1_9ZZZZ</name>
<protein>
    <recommendedName>
        <fullName evidence="3">GH26 domain-containing protein</fullName>
    </recommendedName>
</protein>
<feature type="compositionally biased region" description="Acidic residues" evidence="1">
    <location>
        <begin position="17"/>
        <end position="35"/>
    </location>
</feature>